<keyword evidence="6 7" id="KW-0472">Membrane</keyword>
<evidence type="ECO:0000256" key="3">
    <source>
        <dbReference type="ARBA" id="ARBA00022519"/>
    </source>
</evidence>
<keyword evidence="2" id="KW-1003">Cell membrane</keyword>
<dbReference type="KEGG" id="mmob:F6R98_09390"/>
<evidence type="ECO:0000256" key="1">
    <source>
        <dbReference type="ARBA" id="ARBA00004533"/>
    </source>
</evidence>
<keyword evidence="3" id="KW-0997">Cell inner membrane</keyword>
<dbReference type="GO" id="GO:0005886">
    <property type="term" value="C:plasma membrane"/>
    <property type="evidence" value="ECO:0007669"/>
    <property type="project" value="UniProtKB-SubCell"/>
</dbReference>
<dbReference type="FunCoup" id="A0A5Q0BSI7">
    <property type="interactions" value="43"/>
</dbReference>
<feature type="domain" description="Mce/MlaD" evidence="8">
    <location>
        <begin position="46"/>
        <end position="137"/>
    </location>
</feature>
<evidence type="ECO:0000256" key="6">
    <source>
        <dbReference type="ARBA" id="ARBA00023136"/>
    </source>
</evidence>
<accession>A0A5Q0BSI7</accession>
<dbReference type="InterPro" id="IPR003399">
    <property type="entry name" value="Mce/MlaD"/>
</dbReference>
<dbReference type="InterPro" id="IPR051800">
    <property type="entry name" value="PqiA-PqiB_transport"/>
</dbReference>
<dbReference type="InParanoid" id="A0A5Q0BSI7"/>
<dbReference type="Proteomes" id="UP000325755">
    <property type="component" value="Chromosome"/>
</dbReference>
<reference evidence="9 10" key="1">
    <citation type="submission" date="2019-09" db="EMBL/GenBank/DDBJ databases">
        <title>Ecophysiology of the spiral-shaped methanotroph Methylospira mobilis as revealed by the complete genome sequence.</title>
        <authorList>
            <person name="Oshkin I.Y."/>
            <person name="Dedysh S.N."/>
            <person name="Miroshnikov K."/>
            <person name="Danilova O.V."/>
            <person name="Hakobyan A."/>
            <person name="Liesack W."/>
        </authorList>
    </citation>
    <scope>NUCLEOTIDE SEQUENCE [LARGE SCALE GENOMIC DNA]</scope>
    <source>
        <strain evidence="9 10">Shm1</strain>
    </source>
</reference>
<keyword evidence="4 7" id="KW-0812">Transmembrane</keyword>
<feature type="transmembrane region" description="Helical" evidence="7">
    <location>
        <begin position="20"/>
        <end position="39"/>
    </location>
</feature>
<organism evidence="9 10">
    <name type="scientific">Candidatus Methylospira mobilis</name>
    <dbReference type="NCBI Taxonomy" id="1808979"/>
    <lineage>
        <taxon>Bacteria</taxon>
        <taxon>Pseudomonadati</taxon>
        <taxon>Pseudomonadota</taxon>
        <taxon>Gammaproteobacteria</taxon>
        <taxon>Methylococcales</taxon>
        <taxon>Methylococcaceae</taxon>
        <taxon>Candidatus Methylospira</taxon>
    </lineage>
</organism>
<sequence length="565" mass="60940">MASKPLLQTGEALVEKTRGLALVWVIPLIALAIGVWLAYKTLSAQGPTITIAFKEASGLEAGKSKIKYKNVEVGTVESVELSEDLNQVLVTAKMDKHVAGHLRENAVFWVVKPQFGLNGVSGLDTLLAGNYIGVEFGSGGESMRKFRGLDQPPHVSADTPGRSFLLSADSAGPLGYGTPVYFRDILVGQTVDVRLTEDRQSVQIEIFINAPFERLIKDSSHFWQVNAIDLSMGAQGVNLKVGSLVSLLSGGITFETPGLNDSDIPPSAADTRFRLHKDFASIAEGSYTVRRPFLLYFDDSVRGLNIGAPVEIKGIRIGTVTDVQLEVNFATNKVRIPVKVEVDPERLIPLGAAEAVKLYNEAHAAELAAGRHPGIEKLVQHGLRARLKTGSLITGQLFVDVDFYPDEPRKSIIYGGKYPEIPTLPSMTDELMKNVGEIIANLKKLPLDKIGKELLGTVKGSNKLINSADLKEATHSLNLALADMRHLAQTTDKQIATLSASLEKTLGSTARVLEQMEPGAPMSVDISNALEELSASARSIRALTDYLERHPEALLNGKAGSGAKP</sequence>
<evidence type="ECO:0000256" key="2">
    <source>
        <dbReference type="ARBA" id="ARBA00022475"/>
    </source>
</evidence>
<protein>
    <submittedName>
        <fullName evidence="9">MCE family protein</fullName>
    </submittedName>
</protein>
<evidence type="ECO:0000313" key="10">
    <source>
        <dbReference type="Proteomes" id="UP000325755"/>
    </source>
</evidence>
<proteinExistence type="predicted"/>
<evidence type="ECO:0000259" key="8">
    <source>
        <dbReference type="Pfam" id="PF02470"/>
    </source>
</evidence>
<name>A0A5Q0BSI7_9GAMM</name>
<dbReference type="PANTHER" id="PTHR30462">
    <property type="entry name" value="INTERMEMBRANE TRANSPORT PROTEIN PQIB-RELATED"/>
    <property type="match status" value="1"/>
</dbReference>
<dbReference type="AlphaFoldDB" id="A0A5Q0BSI7"/>
<dbReference type="OrthoDB" id="9806984at2"/>
<evidence type="ECO:0000256" key="7">
    <source>
        <dbReference type="SAM" id="Phobius"/>
    </source>
</evidence>
<dbReference type="Pfam" id="PF02470">
    <property type="entry name" value="MlaD"/>
    <property type="match status" value="3"/>
</dbReference>
<dbReference type="PANTHER" id="PTHR30462:SF2">
    <property type="entry name" value="INTERMEMBRANE TRANSPORT PROTEIN PQIB"/>
    <property type="match status" value="1"/>
</dbReference>
<keyword evidence="5 7" id="KW-1133">Transmembrane helix</keyword>
<feature type="domain" description="Mce/MlaD" evidence="8">
    <location>
        <begin position="163"/>
        <end position="240"/>
    </location>
</feature>
<feature type="domain" description="Mce/MlaD" evidence="8">
    <location>
        <begin position="294"/>
        <end position="403"/>
    </location>
</feature>
<comment type="subcellular location">
    <subcellularLocation>
        <location evidence="1">Cell inner membrane</location>
    </subcellularLocation>
</comment>
<evidence type="ECO:0000256" key="5">
    <source>
        <dbReference type="ARBA" id="ARBA00022989"/>
    </source>
</evidence>
<dbReference type="EMBL" id="CP044205">
    <property type="protein sequence ID" value="QFY45027.1"/>
    <property type="molecule type" value="Genomic_DNA"/>
</dbReference>
<keyword evidence="10" id="KW-1185">Reference proteome</keyword>
<gene>
    <name evidence="9" type="ORF">F6R98_09390</name>
</gene>
<evidence type="ECO:0000256" key="4">
    <source>
        <dbReference type="ARBA" id="ARBA00022692"/>
    </source>
</evidence>
<evidence type="ECO:0000313" key="9">
    <source>
        <dbReference type="EMBL" id="QFY45027.1"/>
    </source>
</evidence>